<feature type="transmembrane region" description="Helical" evidence="1">
    <location>
        <begin position="236"/>
        <end position="254"/>
    </location>
</feature>
<evidence type="ECO:0000313" key="3">
    <source>
        <dbReference type="EMBL" id="CAL1706593.1"/>
    </source>
</evidence>
<feature type="transmembrane region" description="Helical" evidence="1">
    <location>
        <begin position="115"/>
        <end position="135"/>
    </location>
</feature>
<evidence type="ECO:0000259" key="2">
    <source>
        <dbReference type="Pfam" id="PF20151"/>
    </source>
</evidence>
<keyword evidence="1" id="KW-1133">Transmembrane helix</keyword>
<gene>
    <name evidence="3" type="ORF">GFSPODELE1_LOCUS5947</name>
</gene>
<dbReference type="Proteomes" id="UP001497453">
    <property type="component" value="Chromosome 4"/>
</dbReference>
<feature type="domain" description="DUF6533" evidence="2">
    <location>
        <begin position="17"/>
        <end position="57"/>
    </location>
</feature>
<organism evidence="3 4">
    <name type="scientific">Somion occarium</name>
    <dbReference type="NCBI Taxonomy" id="3059160"/>
    <lineage>
        <taxon>Eukaryota</taxon>
        <taxon>Fungi</taxon>
        <taxon>Dikarya</taxon>
        <taxon>Basidiomycota</taxon>
        <taxon>Agaricomycotina</taxon>
        <taxon>Agaricomycetes</taxon>
        <taxon>Polyporales</taxon>
        <taxon>Cerrenaceae</taxon>
        <taxon>Somion</taxon>
    </lineage>
</organism>
<feature type="transmembrane region" description="Helical" evidence="1">
    <location>
        <begin position="86"/>
        <end position="103"/>
    </location>
</feature>
<feature type="transmembrane region" description="Helical" evidence="1">
    <location>
        <begin position="155"/>
        <end position="176"/>
    </location>
</feature>
<dbReference type="InterPro" id="IPR045340">
    <property type="entry name" value="DUF6533"/>
</dbReference>
<dbReference type="Pfam" id="PF20151">
    <property type="entry name" value="DUF6533"/>
    <property type="match status" value="1"/>
</dbReference>
<name>A0ABP1DFI8_9APHY</name>
<feature type="transmembrane region" description="Helical" evidence="1">
    <location>
        <begin position="210"/>
        <end position="230"/>
    </location>
</feature>
<protein>
    <recommendedName>
        <fullName evidence="2">DUF6533 domain-containing protein</fullName>
    </recommendedName>
</protein>
<evidence type="ECO:0000313" key="4">
    <source>
        <dbReference type="Proteomes" id="UP001497453"/>
    </source>
</evidence>
<dbReference type="EMBL" id="OZ037947">
    <property type="protein sequence ID" value="CAL1706593.1"/>
    <property type="molecule type" value="Genomic_DNA"/>
</dbReference>
<reference evidence="4" key="1">
    <citation type="submission" date="2024-04" db="EMBL/GenBank/DDBJ databases">
        <authorList>
            <person name="Shaw F."/>
            <person name="Minotto A."/>
        </authorList>
    </citation>
    <scope>NUCLEOTIDE SEQUENCE [LARGE SCALE GENOMIC DNA]</scope>
</reference>
<accession>A0ABP1DFI8</accession>
<keyword evidence="4" id="KW-1185">Reference proteome</keyword>
<evidence type="ECO:0000256" key="1">
    <source>
        <dbReference type="SAM" id="Phobius"/>
    </source>
</evidence>
<keyword evidence="1" id="KW-0812">Transmembrane</keyword>
<proteinExistence type="predicted"/>
<keyword evidence="1" id="KW-0472">Membrane</keyword>
<sequence>MSTPSLNTLVDAQTANYLVASAAALWVWDVISSFPDDVQVFVGRKFTFTDVAYALARAASGGFLLASVRYSADPIGPGCFGTLTSMSWFEPSALVFNALLFLIRVRAVFLDSRKIVAAFSLLWLATLTAYTLPFSSDLTAHNCQFVGTVKPQGSVGFIVVAIFDTAVFTAISYHVLKFSLALTWKERFASFLDGSGLGHVSRVLLQTGQLYYLATVGMTILNLVTFLSSVPPSFKGGSTLFSIAIQNIMACKVFRLLRLGLLRDDTHSSRTTRAQQSHSIRFTPGTDYTSGIMLSTFQGDTSFSTTDDTQATRD</sequence>